<dbReference type="AlphaFoldDB" id="A0A6N7LZS8"/>
<organism evidence="1 2">
    <name type="scientific">Alcanivorax sediminis</name>
    <dbReference type="NCBI Taxonomy" id="2663008"/>
    <lineage>
        <taxon>Bacteria</taxon>
        <taxon>Pseudomonadati</taxon>
        <taxon>Pseudomonadota</taxon>
        <taxon>Gammaproteobacteria</taxon>
        <taxon>Oceanospirillales</taxon>
        <taxon>Alcanivoracaceae</taxon>
        <taxon>Alcanivorax</taxon>
    </lineage>
</organism>
<dbReference type="RefSeq" id="WP_153500948.1">
    <property type="nucleotide sequence ID" value="NZ_WIRE01000001.1"/>
</dbReference>
<name>A0A6N7LZS8_9GAMM</name>
<comment type="caution">
    <text evidence="1">The sequence shown here is derived from an EMBL/GenBank/DDBJ whole genome shotgun (WGS) entry which is preliminary data.</text>
</comment>
<gene>
    <name evidence="1" type="primary">hxsD</name>
    <name evidence="1" type="ORF">GFN93_09940</name>
</gene>
<evidence type="ECO:0000313" key="2">
    <source>
        <dbReference type="Proteomes" id="UP000469421"/>
    </source>
</evidence>
<accession>A0A6N7LZS8</accession>
<proteinExistence type="predicted"/>
<reference evidence="1 2" key="1">
    <citation type="submission" date="2019-10" db="EMBL/GenBank/DDBJ databases">
        <title>Alcanivorax sp.PA15-N-34 draft genome sequence.</title>
        <authorList>
            <person name="Liao X."/>
            <person name="Shao Z."/>
        </authorList>
    </citation>
    <scope>NUCLEOTIDE SEQUENCE [LARGE SCALE GENOMIC DNA]</scope>
    <source>
        <strain evidence="1 2">PA15-N-34</strain>
    </source>
</reference>
<dbReference type="Proteomes" id="UP000469421">
    <property type="component" value="Unassembled WGS sequence"/>
</dbReference>
<keyword evidence="2" id="KW-1185">Reference proteome</keyword>
<sequence length="91" mass="10545">MKVLNFSKLKLSEWVIRNALYWLSSVSEWSLDESDEEWIVVLMDDSHSTECQLSRLINDYILRERIMLKTEGARVAIAKAVIDGIQDQLST</sequence>
<evidence type="ECO:0000313" key="1">
    <source>
        <dbReference type="EMBL" id="MQX53570.1"/>
    </source>
</evidence>
<dbReference type="NCBIfam" id="TIGR03976">
    <property type="entry name" value="chp_LLNDYxLRE"/>
    <property type="match status" value="1"/>
</dbReference>
<protein>
    <submittedName>
        <fullName evidence="1">His-Xaa-Ser system protein HxsD</fullName>
    </submittedName>
</protein>
<dbReference type="InterPro" id="IPR023974">
    <property type="entry name" value="HxsD"/>
</dbReference>
<dbReference type="EMBL" id="WIRE01000001">
    <property type="protein sequence ID" value="MQX53570.1"/>
    <property type="molecule type" value="Genomic_DNA"/>
</dbReference>